<reference evidence="6" key="2">
    <citation type="submission" date="2025-09" db="UniProtKB">
        <authorList>
            <consortium name="Ensembl"/>
        </authorList>
    </citation>
    <scope>IDENTIFICATION</scope>
</reference>
<dbReference type="PANTHER" id="PTHR45710:SF26">
    <property type="entry name" value="RH26557P"/>
    <property type="match status" value="1"/>
</dbReference>
<evidence type="ECO:0000259" key="5">
    <source>
        <dbReference type="PROSITE" id="PS50041"/>
    </source>
</evidence>
<dbReference type="SMART" id="SM00034">
    <property type="entry name" value="CLECT"/>
    <property type="match status" value="1"/>
</dbReference>
<dbReference type="InterPro" id="IPR016186">
    <property type="entry name" value="C-type_lectin-like/link_sf"/>
</dbReference>
<sequence length="336" mass="37794">MKICRARGAKEGQVAPTSSPHIACALEEFRRAGFGPKMPPKHHPVTPAFLPIGVYILAGKPASPNPSQKGELLLTDAANPHRRPQPDPDLGNWDSSPISPMLLSTGHLDPRGGRGQSRRVTSVAILYVLVALSFAAWVLLFALAMVKQMEIMAELKLLRSNYSQNQANVRQELSDTQREQTRMRTGMHKYYEELQDITALICRSVLDNKKCSAGWKIFEKSCYSFSTETMSWLDAKEICADQGAHLVIINSEQEQKFLKDNINSSSTYWLGVTDQLEEGTWVWTNGEHPSISYWNTWTENKDKDQKDCGSIGPGGIWNDDRCSHTNHWICEKSWNC</sequence>
<evidence type="ECO:0000256" key="2">
    <source>
        <dbReference type="ARBA" id="ARBA00022734"/>
    </source>
</evidence>
<accession>A0A663E7Z0</accession>
<reference evidence="6" key="1">
    <citation type="submission" date="2025-08" db="UniProtKB">
        <authorList>
            <consortium name="Ensembl"/>
        </authorList>
    </citation>
    <scope>IDENTIFICATION</scope>
</reference>
<dbReference type="CDD" id="cd03590">
    <property type="entry name" value="CLECT_DC-SIGN_like"/>
    <property type="match status" value="1"/>
</dbReference>
<dbReference type="AlphaFoldDB" id="A0A663E7Z0"/>
<evidence type="ECO:0000256" key="4">
    <source>
        <dbReference type="SAM" id="Phobius"/>
    </source>
</evidence>
<comment type="subcellular location">
    <subcellularLocation>
        <location evidence="1">Cell membrane</location>
        <topology evidence="1">Single-pass type II membrane protein</topology>
    </subcellularLocation>
</comment>
<dbReference type="Gene3D" id="3.10.100.10">
    <property type="entry name" value="Mannose-Binding Protein A, subunit A"/>
    <property type="match status" value="1"/>
</dbReference>
<dbReference type="InterPro" id="IPR016187">
    <property type="entry name" value="CTDL_fold"/>
</dbReference>
<evidence type="ECO:0000313" key="6">
    <source>
        <dbReference type="Ensembl" id="ENSACCP00020008111.1"/>
    </source>
</evidence>
<proteinExistence type="predicted"/>
<feature type="domain" description="C-type lectin" evidence="5">
    <location>
        <begin position="218"/>
        <end position="331"/>
    </location>
</feature>
<keyword evidence="2" id="KW-0430">Lectin</keyword>
<dbReference type="SUPFAM" id="SSF56436">
    <property type="entry name" value="C-type lectin-like"/>
    <property type="match status" value="1"/>
</dbReference>
<name>A0A663E7Z0_AQUCH</name>
<protein>
    <submittedName>
        <fullName evidence="6">C-type lectin domain family 17, member A-like</fullName>
    </submittedName>
</protein>
<keyword evidence="4" id="KW-1133">Transmembrane helix</keyword>
<evidence type="ECO:0000256" key="1">
    <source>
        <dbReference type="ARBA" id="ARBA00004401"/>
    </source>
</evidence>
<dbReference type="Proteomes" id="UP000472275">
    <property type="component" value="Chromosome 11"/>
</dbReference>
<keyword evidence="4" id="KW-0812">Transmembrane</keyword>
<dbReference type="GeneTree" id="ENSGT00940000164508"/>
<feature type="transmembrane region" description="Helical" evidence="4">
    <location>
        <begin position="124"/>
        <end position="146"/>
    </location>
</feature>
<evidence type="ECO:0000313" key="7">
    <source>
        <dbReference type="Proteomes" id="UP000472275"/>
    </source>
</evidence>
<dbReference type="PROSITE" id="PS00615">
    <property type="entry name" value="C_TYPE_LECTIN_1"/>
    <property type="match status" value="1"/>
</dbReference>
<dbReference type="InterPro" id="IPR033989">
    <property type="entry name" value="CD209-like_CTLD"/>
</dbReference>
<keyword evidence="4" id="KW-0472">Membrane</keyword>
<dbReference type="PANTHER" id="PTHR45710">
    <property type="entry name" value="C-TYPE LECTIN DOMAIN-CONTAINING PROTEIN 180"/>
    <property type="match status" value="1"/>
</dbReference>
<dbReference type="Pfam" id="PF00059">
    <property type="entry name" value="Lectin_C"/>
    <property type="match status" value="1"/>
</dbReference>
<dbReference type="PROSITE" id="PS50041">
    <property type="entry name" value="C_TYPE_LECTIN_2"/>
    <property type="match status" value="1"/>
</dbReference>
<gene>
    <name evidence="6" type="primary">LOC115348533</name>
</gene>
<dbReference type="InParanoid" id="A0A663E7Z0"/>
<keyword evidence="7" id="KW-1185">Reference proteome</keyword>
<keyword evidence="3" id="KW-1015">Disulfide bond</keyword>
<evidence type="ECO:0000256" key="3">
    <source>
        <dbReference type="ARBA" id="ARBA00023157"/>
    </source>
</evidence>
<dbReference type="InterPro" id="IPR001304">
    <property type="entry name" value="C-type_lectin-like"/>
</dbReference>
<dbReference type="InterPro" id="IPR018378">
    <property type="entry name" value="C-type_lectin_CS"/>
</dbReference>
<dbReference type="GO" id="GO:0030246">
    <property type="term" value="F:carbohydrate binding"/>
    <property type="evidence" value="ECO:0007669"/>
    <property type="project" value="UniProtKB-KW"/>
</dbReference>
<organism evidence="6 7">
    <name type="scientific">Aquila chrysaetos chrysaetos</name>
    <dbReference type="NCBI Taxonomy" id="223781"/>
    <lineage>
        <taxon>Eukaryota</taxon>
        <taxon>Metazoa</taxon>
        <taxon>Chordata</taxon>
        <taxon>Craniata</taxon>
        <taxon>Vertebrata</taxon>
        <taxon>Euteleostomi</taxon>
        <taxon>Archelosauria</taxon>
        <taxon>Archosauria</taxon>
        <taxon>Dinosauria</taxon>
        <taxon>Saurischia</taxon>
        <taxon>Theropoda</taxon>
        <taxon>Coelurosauria</taxon>
        <taxon>Aves</taxon>
        <taxon>Neognathae</taxon>
        <taxon>Neoaves</taxon>
        <taxon>Telluraves</taxon>
        <taxon>Accipitrimorphae</taxon>
        <taxon>Accipitriformes</taxon>
        <taxon>Accipitridae</taxon>
        <taxon>Accipitrinae</taxon>
        <taxon>Aquila</taxon>
    </lineage>
</organism>
<dbReference type="GO" id="GO:0005886">
    <property type="term" value="C:plasma membrane"/>
    <property type="evidence" value="ECO:0007669"/>
    <property type="project" value="UniProtKB-SubCell"/>
</dbReference>
<dbReference type="Ensembl" id="ENSACCT00020008464.1">
    <property type="protein sequence ID" value="ENSACCP00020008111.1"/>
    <property type="gene ID" value="ENSACCG00020005507.1"/>
</dbReference>
<dbReference type="InterPro" id="IPR050828">
    <property type="entry name" value="C-type_lectin/matrix_domain"/>
</dbReference>